<gene>
    <name evidence="6" type="ORF">GCK32_017470</name>
</gene>
<dbReference type="GO" id="GO:0036149">
    <property type="term" value="P:phosphatidylinositol acyl-chain remodeling"/>
    <property type="evidence" value="ECO:0007669"/>
    <property type="project" value="TreeGrafter"/>
</dbReference>
<organism evidence="6 7">
    <name type="scientific">Trichostrongylus colubriformis</name>
    <name type="common">Black scour worm</name>
    <dbReference type="NCBI Taxonomy" id="6319"/>
    <lineage>
        <taxon>Eukaryota</taxon>
        <taxon>Metazoa</taxon>
        <taxon>Ecdysozoa</taxon>
        <taxon>Nematoda</taxon>
        <taxon>Chromadorea</taxon>
        <taxon>Rhabditida</taxon>
        <taxon>Rhabditina</taxon>
        <taxon>Rhabditomorpha</taxon>
        <taxon>Strongyloidea</taxon>
        <taxon>Trichostrongylidae</taxon>
        <taxon>Trichostrongylus</taxon>
    </lineage>
</organism>
<dbReference type="CDD" id="cd07990">
    <property type="entry name" value="LPLAT_LCLAT1-like"/>
    <property type="match status" value="1"/>
</dbReference>
<evidence type="ECO:0000256" key="2">
    <source>
        <dbReference type="ARBA" id="ARBA00022679"/>
    </source>
</evidence>
<dbReference type="EMBL" id="WIXE01000960">
    <property type="protein sequence ID" value="KAK5986140.1"/>
    <property type="molecule type" value="Genomic_DNA"/>
</dbReference>
<evidence type="ECO:0000256" key="1">
    <source>
        <dbReference type="ARBA" id="ARBA00008655"/>
    </source>
</evidence>
<comment type="similarity">
    <text evidence="1">Belongs to the 1-acyl-sn-glycerol-3-phosphate acyltransferase family.</text>
</comment>
<evidence type="ECO:0000259" key="5">
    <source>
        <dbReference type="Pfam" id="PF16076"/>
    </source>
</evidence>
<keyword evidence="2" id="KW-0808">Transferase</keyword>
<dbReference type="GO" id="GO:0005783">
    <property type="term" value="C:endoplasmic reticulum"/>
    <property type="evidence" value="ECO:0007669"/>
    <property type="project" value="TreeGrafter"/>
</dbReference>
<keyword evidence="7" id="KW-1185">Reference proteome</keyword>
<dbReference type="Pfam" id="PF16076">
    <property type="entry name" value="Acyltransf_C"/>
    <property type="match status" value="1"/>
</dbReference>
<accession>A0AAN8G8P4</accession>
<dbReference type="PROSITE" id="PS51257">
    <property type="entry name" value="PROKAR_LIPOPROTEIN"/>
    <property type="match status" value="1"/>
</dbReference>
<dbReference type="PANTHER" id="PTHR10983:SF16">
    <property type="entry name" value="LYSOCARDIOLIPIN ACYLTRANSFERASE 1"/>
    <property type="match status" value="1"/>
</dbReference>
<sequence length="192" mass="22295">MFQAPLKSIPGAGWAMGCGSYIFLERNFENDKATMATCVKYYKESGNTYQLLLFPEGTDRGARAAALSDEYARRKGLPRYDYVLHPRTTGFNYLLELMRKENYISYVYDITVAYEDVIIDSELSLLKGIFPKNVHFDVKKYDVKEIPTDPEKSGIWLKDLWREKEKVLKKFYESETHKRRLNPSGVGYVFPV</sequence>
<dbReference type="Proteomes" id="UP001331761">
    <property type="component" value="Unassembled WGS sequence"/>
</dbReference>
<dbReference type="InterPro" id="IPR002123">
    <property type="entry name" value="Plipid/glycerol_acylTrfase"/>
</dbReference>
<dbReference type="AlphaFoldDB" id="A0AAN8G8P4"/>
<protein>
    <submittedName>
        <fullName evidence="6">Lysocardiolipin acyltransferase 1</fullName>
    </submittedName>
</protein>
<comment type="caution">
    <text evidence="6">The sequence shown here is derived from an EMBL/GenBank/DDBJ whole genome shotgun (WGS) entry which is preliminary data.</text>
</comment>
<dbReference type="InterPro" id="IPR032098">
    <property type="entry name" value="Acyltransf_C"/>
</dbReference>
<dbReference type="Pfam" id="PF01553">
    <property type="entry name" value="Acyltransferase"/>
    <property type="match status" value="1"/>
</dbReference>
<evidence type="ECO:0000313" key="6">
    <source>
        <dbReference type="EMBL" id="KAK5986140.1"/>
    </source>
</evidence>
<evidence type="ECO:0000313" key="7">
    <source>
        <dbReference type="Proteomes" id="UP001331761"/>
    </source>
</evidence>
<reference evidence="6 7" key="1">
    <citation type="submission" date="2019-10" db="EMBL/GenBank/DDBJ databases">
        <title>Assembly and Annotation for the nematode Trichostrongylus colubriformis.</title>
        <authorList>
            <person name="Martin J."/>
        </authorList>
    </citation>
    <scope>NUCLEOTIDE SEQUENCE [LARGE SCALE GENOMIC DNA]</scope>
    <source>
        <strain evidence="6">G859</strain>
        <tissue evidence="6">Whole worm</tissue>
    </source>
</reference>
<proteinExistence type="inferred from homology"/>
<evidence type="ECO:0000256" key="3">
    <source>
        <dbReference type="ARBA" id="ARBA00023315"/>
    </source>
</evidence>
<feature type="domain" description="Phospholipid/glycerol acyltransferase" evidence="4">
    <location>
        <begin position="3"/>
        <end position="114"/>
    </location>
</feature>
<dbReference type="GO" id="GO:0016746">
    <property type="term" value="F:acyltransferase activity"/>
    <property type="evidence" value="ECO:0007669"/>
    <property type="project" value="UniProtKB-KW"/>
</dbReference>
<keyword evidence="3 6" id="KW-0012">Acyltransferase</keyword>
<name>A0AAN8G8P4_TRICO</name>
<feature type="domain" description="Acyltransferase C-terminal" evidence="5">
    <location>
        <begin position="124"/>
        <end position="177"/>
    </location>
</feature>
<evidence type="ECO:0000259" key="4">
    <source>
        <dbReference type="Pfam" id="PF01553"/>
    </source>
</evidence>
<dbReference type="PANTHER" id="PTHR10983">
    <property type="entry name" value="1-ACYLGLYCEROL-3-PHOSPHATE ACYLTRANSFERASE-RELATED"/>
    <property type="match status" value="1"/>
</dbReference>